<dbReference type="AlphaFoldDB" id="A0A126PYM2"/>
<feature type="domain" description="Glycosyltransferase subfamily 4-like N-terminal" evidence="2">
    <location>
        <begin position="123"/>
        <end position="179"/>
    </location>
</feature>
<proteinExistence type="predicted"/>
<dbReference type="Pfam" id="PF00534">
    <property type="entry name" value="Glycos_transf_1"/>
    <property type="match status" value="1"/>
</dbReference>
<dbReference type="GO" id="GO:1901135">
    <property type="term" value="P:carbohydrate derivative metabolic process"/>
    <property type="evidence" value="ECO:0007669"/>
    <property type="project" value="UniProtKB-ARBA"/>
</dbReference>
<organism evidence="3 4">
    <name type="scientific">Alteromonas macleodii</name>
    <name type="common">Pseudoalteromonas macleodii</name>
    <dbReference type="NCBI Taxonomy" id="28108"/>
    <lineage>
        <taxon>Bacteria</taxon>
        <taxon>Pseudomonadati</taxon>
        <taxon>Pseudomonadota</taxon>
        <taxon>Gammaproteobacteria</taxon>
        <taxon>Alteromonadales</taxon>
        <taxon>Alteromonadaceae</taxon>
        <taxon>Alteromonas/Salinimonas group</taxon>
        <taxon>Alteromonas</taxon>
    </lineage>
</organism>
<evidence type="ECO:0000313" key="3">
    <source>
        <dbReference type="EMBL" id="AMJ98136.1"/>
    </source>
</evidence>
<dbReference type="RefSeq" id="WP_061094776.1">
    <property type="nucleotide sequence ID" value="NZ_CP014323.1"/>
</dbReference>
<dbReference type="Gene3D" id="3.40.50.2000">
    <property type="entry name" value="Glycogen Phosphorylase B"/>
    <property type="match status" value="2"/>
</dbReference>
<dbReference type="EMBL" id="CP014323">
    <property type="protein sequence ID" value="AMJ98136.1"/>
    <property type="molecule type" value="Genomic_DNA"/>
</dbReference>
<dbReference type="CDD" id="cd03811">
    <property type="entry name" value="GT4_GT28_WabH-like"/>
    <property type="match status" value="1"/>
</dbReference>
<dbReference type="SUPFAM" id="SSF53756">
    <property type="entry name" value="UDP-Glycosyltransferase/glycogen phosphorylase"/>
    <property type="match status" value="1"/>
</dbReference>
<dbReference type="Pfam" id="PF13439">
    <property type="entry name" value="Glyco_transf_4"/>
    <property type="match status" value="1"/>
</dbReference>
<dbReference type="PANTHER" id="PTHR12526">
    <property type="entry name" value="GLYCOSYLTRANSFERASE"/>
    <property type="match status" value="1"/>
</dbReference>
<protein>
    <submittedName>
        <fullName evidence="3">Glycosyltransferase</fullName>
    </submittedName>
</protein>
<reference evidence="3 4" key="1">
    <citation type="submission" date="2015-12" db="EMBL/GenBank/DDBJ databases">
        <authorList>
            <person name="Shamseldin A."/>
            <person name="Moawad H."/>
            <person name="Abd El-Rahim W.M."/>
            <person name="Sadowsky M.J."/>
        </authorList>
    </citation>
    <scope>NUCLEOTIDE SEQUENCE [LARGE SCALE GENOMIC DNA]</scope>
    <source>
        <strain evidence="3 4">D7</strain>
    </source>
</reference>
<dbReference type="PANTHER" id="PTHR12526:SF630">
    <property type="entry name" value="GLYCOSYLTRANSFERASE"/>
    <property type="match status" value="1"/>
</dbReference>
<sequence>MEYSARPAVFIINSLEGGGAERVMVKLLTIMQSYFVVKRVPVHLILLDDLPESQVCPEYVNKIVLNTEGSLVSGYKQLKPVLADLNPEYCFSFLTRSNFLNVTLAKRLKFKAIISERVNTTSHLSGGLKDSVSRLLVRLLYNKADSVVAVSEGVKADLIDNYAVSTDKISVLYNPYDIEQLQAQASENVQDLPAKPYIIGVGRLVKNKNFSLLLNAYAKANIAENLVILGVGDEEANLKAQAKELGIENKTQFLGFKANPYPYLSNAEYFVSTSNAEGFPNAIVEAMCLEKAVIATNCESGPAEIIAEQYPYRVTGASNEKNGILCELNNAEGVASALSSFSDETVRASYAAKSKNCAKQFSYNAFQEKVIAIIEKVCE</sequence>
<accession>A0A126PYM2</accession>
<dbReference type="InterPro" id="IPR028098">
    <property type="entry name" value="Glyco_trans_4-like_N"/>
</dbReference>
<evidence type="ECO:0000259" key="2">
    <source>
        <dbReference type="Pfam" id="PF13439"/>
    </source>
</evidence>
<dbReference type="InterPro" id="IPR001296">
    <property type="entry name" value="Glyco_trans_1"/>
</dbReference>
<keyword evidence="3" id="KW-0808">Transferase</keyword>
<feature type="domain" description="Glycosyl transferase family 1" evidence="1">
    <location>
        <begin position="194"/>
        <end position="345"/>
    </location>
</feature>
<evidence type="ECO:0000259" key="1">
    <source>
        <dbReference type="Pfam" id="PF00534"/>
    </source>
</evidence>
<dbReference type="Proteomes" id="UP000063991">
    <property type="component" value="Chromosome"/>
</dbReference>
<evidence type="ECO:0000313" key="4">
    <source>
        <dbReference type="Proteomes" id="UP000063991"/>
    </source>
</evidence>
<dbReference type="OrthoDB" id="9792269at2"/>
<dbReference type="GO" id="GO:0016757">
    <property type="term" value="F:glycosyltransferase activity"/>
    <property type="evidence" value="ECO:0007669"/>
    <property type="project" value="InterPro"/>
</dbReference>
<name>A0A126PYM2_ALTMA</name>
<gene>
    <name evidence="3" type="ORF">AVL55_08170</name>
</gene>